<dbReference type="InterPro" id="IPR059019">
    <property type="entry name" value="WHD_CapW"/>
</dbReference>
<reference evidence="4 5" key="1">
    <citation type="submission" date="2020-02" db="EMBL/GenBank/DDBJ databases">
        <title>Nitrogenibacter mangrovi gen. nov., sp. nov. isolated from mangrove sediment, a denitrifying betaproteobacterium.</title>
        <authorList>
            <person name="Liao H."/>
            <person name="Tian Y."/>
        </authorList>
    </citation>
    <scope>NUCLEOTIDE SEQUENCE [LARGE SCALE GENOMIC DNA]</scope>
    <source>
        <strain evidence="4 5">M9-3-2</strain>
    </source>
</reference>
<evidence type="ECO:0000313" key="5">
    <source>
        <dbReference type="Proteomes" id="UP000501991"/>
    </source>
</evidence>
<dbReference type="Pfam" id="PF26109">
    <property type="entry name" value="WHD_BrxR"/>
    <property type="match status" value="1"/>
</dbReference>
<dbReference type="KEGG" id="azq:G3580_18255"/>
<dbReference type="PROSITE" id="PS52050">
    <property type="entry name" value="WYL"/>
    <property type="match status" value="1"/>
</dbReference>
<dbReference type="EMBL" id="CP048836">
    <property type="protein sequence ID" value="QID19387.1"/>
    <property type="molecule type" value="Genomic_DNA"/>
</dbReference>
<evidence type="ECO:0000259" key="1">
    <source>
        <dbReference type="Pfam" id="PF13280"/>
    </source>
</evidence>
<evidence type="ECO:0000259" key="3">
    <source>
        <dbReference type="Pfam" id="PF26109"/>
    </source>
</evidence>
<accession>A0A6C1B7D7</accession>
<feature type="domain" description="DNA-binding transcriptional repressor CapW C-terminal dimerisation" evidence="2">
    <location>
        <begin position="202"/>
        <end position="270"/>
    </location>
</feature>
<sequence length="282" mass="32649">MSPHRDIQRERLFYIEFLALFAGQVSRKDIVSRFGISEPAATKDISLYADLAPGMLRYDLRQKCYVLAEGKPIFEHDVDQCLYSLAGERAIAMDTEHAKRLSSWVNCSIRRKMPLPLVATITRCMYQRRKMIAQYWSLSSGSKERMLSPLALVNDGLRWHIRCFDHERGEFRDYNLTRFQTVEPGDLSNVSLDGDEEWNTEVRLRLIPHPKADHPATIRLDYDIADDAKYVTLKACLVGYFLRHWHIDFTDGALGNPKAEQLFLDNKHELLKSGVRPWAFEA</sequence>
<dbReference type="Pfam" id="PF13280">
    <property type="entry name" value="WYL"/>
    <property type="match status" value="1"/>
</dbReference>
<dbReference type="PIRSF" id="PIRSF015558">
    <property type="entry name" value="Txn_reg_DeoR_prd"/>
    <property type="match status" value="1"/>
</dbReference>
<dbReference type="Pfam" id="PF26107">
    <property type="entry name" value="BrxR_CTD"/>
    <property type="match status" value="1"/>
</dbReference>
<dbReference type="InterPro" id="IPR016634">
    <property type="entry name" value="CapW-like"/>
</dbReference>
<gene>
    <name evidence="4" type="ORF">G3580_18255</name>
</gene>
<dbReference type="RefSeq" id="WP_173767942.1">
    <property type="nucleotide sequence ID" value="NZ_CP048836.1"/>
</dbReference>
<evidence type="ECO:0000313" key="4">
    <source>
        <dbReference type="EMBL" id="QID19387.1"/>
    </source>
</evidence>
<keyword evidence="5" id="KW-1185">Reference proteome</keyword>
<feature type="domain" description="DNA-binding transcriptional repressor CapW winged helix-turn-helix" evidence="3">
    <location>
        <begin position="9"/>
        <end position="69"/>
    </location>
</feature>
<name>A0A6C1B7D7_9RHOO</name>
<feature type="domain" description="WYL" evidence="1">
    <location>
        <begin position="117"/>
        <end position="183"/>
    </location>
</feature>
<protein>
    <submittedName>
        <fullName evidence="4">WYL domain-containing protein</fullName>
    </submittedName>
</protein>
<dbReference type="Proteomes" id="UP000501991">
    <property type="component" value="Chromosome"/>
</dbReference>
<dbReference type="AlphaFoldDB" id="A0A6C1B7D7"/>
<proteinExistence type="predicted"/>
<evidence type="ECO:0000259" key="2">
    <source>
        <dbReference type="Pfam" id="PF26107"/>
    </source>
</evidence>
<dbReference type="InterPro" id="IPR059020">
    <property type="entry name" value="CapW_CTD"/>
</dbReference>
<dbReference type="InterPro" id="IPR026881">
    <property type="entry name" value="WYL_dom"/>
</dbReference>
<organism evidence="4 5">
    <name type="scientific">Nitrogeniibacter mangrovi</name>
    <dbReference type="NCBI Taxonomy" id="2016596"/>
    <lineage>
        <taxon>Bacteria</taxon>
        <taxon>Pseudomonadati</taxon>
        <taxon>Pseudomonadota</taxon>
        <taxon>Betaproteobacteria</taxon>
        <taxon>Rhodocyclales</taxon>
        <taxon>Zoogloeaceae</taxon>
        <taxon>Nitrogeniibacter</taxon>
    </lineage>
</organism>